<gene>
    <name evidence="2" type="ORF">STAS_15675</name>
</gene>
<dbReference type="EMBL" id="BKCP01005572">
    <property type="protein sequence ID" value="GER39100.1"/>
    <property type="molecule type" value="Genomic_DNA"/>
</dbReference>
<keyword evidence="1" id="KW-0472">Membrane</keyword>
<comment type="caution">
    <text evidence="2">The sequence shown here is derived from an EMBL/GenBank/DDBJ whole genome shotgun (WGS) entry which is preliminary data.</text>
</comment>
<evidence type="ECO:0000313" key="3">
    <source>
        <dbReference type="Proteomes" id="UP000325081"/>
    </source>
</evidence>
<accession>A0A5A7Q1V4</accession>
<proteinExistence type="predicted"/>
<evidence type="ECO:0000256" key="1">
    <source>
        <dbReference type="SAM" id="Phobius"/>
    </source>
</evidence>
<keyword evidence="1" id="KW-0812">Transmembrane</keyword>
<evidence type="ECO:0000313" key="2">
    <source>
        <dbReference type="EMBL" id="GER39100.1"/>
    </source>
</evidence>
<sequence length="316" mass="35859">MLEGSYQALFAVLTGNRKQGKRSRKYLPKGRRGSLSVCFFLKLPPIRPEVQGKTRASLVFRDRTDSLFLLSFTTIHRASAQSYLPFLFLGSWFFGFLAFSLFVLSFVAMVKKGLKLPRVRRQPMHTNVSGHEFIQSRGKGYCFVVLVVRIVVRRSPGEVISTRKDLTFGARRDPIRDGQVSGVRAHLYEKGSSLGPGNRMIGAFISQVVLDEERSSERTATLHAFEELLFFGQDFDIRRNSPKEDEYACIHIGDGKKIWARTSGKETTTRQRHEEVLTGPLAAKRPSFGIPLRFFRSYLGHQLSLSTQLRSLPCLH</sequence>
<organism evidence="2 3">
    <name type="scientific">Striga asiatica</name>
    <name type="common">Asiatic witchweed</name>
    <name type="synonym">Buchnera asiatica</name>
    <dbReference type="NCBI Taxonomy" id="4170"/>
    <lineage>
        <taxon>Eukaryota</taxon>
        <taxon>Viridiplantae</taxon>
        <taxon>Streptophyta</taxon>
        <taxon>Embryophyta</taxon>
        <taxon>Tracheophyta</taxon>
        <taxon>Spermatophyta</taxon>
        <taxon>Magnoliopsida</taxon>
        <taxon>eudicotyledons</taxon>
        <taxon>Gunneridae</taxon>
        <taxon>Pentapetalae</taxon>
        <taxon>asterids</taxon>
        <taxon>lamiids</taxon>
        <taxon>Lamiales</taxon>
        <taxon>Orobanchaceae</taxon>
        <taxon>Buchnereae</taxon>
        <taxon>Striga</taxon>
    </lineage>
</organism>
<dbReference type="AlphaFoldDB" id="A0A5A7Q1V4"/>
<keyword evidence="1" id="KW-1133">Transmembrane helix</keyword>
<reference evidence="3" key="1">
    <citation type="journal article" date="2019" name="Curr. Biol.">
        <title>Genome Sequence of Striga asiatica Provides Insight into the Evolution of Plant Parasitism.</title>
        <authorList>
            <person name="Yoshida S."/>
            <person name="Kim S."/>
            <person name="Wafula E.K."/>
            <person name="Tanskanen J."/>
            <person name="Kim Y.M."/>
            <person name="Honaas L."/>
            <person name="Yang Z."/>
            <person name="Spallek T."/>
            <person name="Conn C.E."/>
            <person name="Ichihashi Y."/>
            <person name="Cheong K."/>
            <person name="Cui S."/>
            <person name="Der J.P."/>
            <person name="Gundlach H."/>
            <person name="Jiao Y."/>
            <person name="Hori C."/>
            <person name="Ishida J.K."/>
            <person name="Kasahara H."/>
            <person name="Kiba T."/>
            <person name="Kim M.S."/>
            <person name="Koo N."/>
            <person name="Laohavisit A."/>
            <person name="Lee Y.H."/>
            <person name="Lumba S."/>
            <person name="McCourt P."/>
            <person name="Mortimer J.C."/>
            <person name="Mutuku J.M."/>
            <person name="Nomura T."/>
            <person name="Sasaki-Sekimoto Y."/>
            <person name="Seto Y."/>
            <person name="Wang Y."/>
            <person name="Wakatake T."/>
            <person name="Sakakibara H."/>
            <person name="Demura T."/>
            <person name="Yamaguchi S."/>
            <person name="Yoneyama K."/>
            <person name="Manabe R.I."/>
            <person name="Nelson D.C."/>
            <person name="Schulman A.H."/>
            <person name="Timko M.P."/>
            <person name="dePamphilis C.W."/>
            <person name="Choi D."/>
            <person name="Shirasu K."/>
        </authorList>
    </citation>
    <scope>NUCLEOTIDE SEQUENCE [LARGE SCALE GENOMIC DNA]</scope>
    <source>
        <strain evidence="3">cv. UVA1</strain>
    </source>
</reference>
<feature type="transmembrane region" description="Helical" evidence="1">
    <location>
        <begin position="86"/>
        <end position="110"/>
    </location>
</feature>
<protein>
    <submittedName>
        <fullName evidence="2">Copper/zinc superoxide dismutase 2</fullName>
    </submittedName>
</protein>
<keyword evidence="3" id="KW-1185">Reference proteome</keyword>
<dbReference type="Proteomes" id="UP000325081">
    <property type="component" value="Unassembled WGS sequence"/>
</dbReference>
<name>A0A5A7Q1V4_STRAF</name>